<keyword evidence="3" id="KW-1185">Reference proteome</keyword>
<feature type="non-terminal residue" evidence="2">
    <location>
        <position position="1"/>
    </location>
</feature>
<accession>D1PUF3</accession>
<dbReference type="InterPro" id="IPR003346">
    <property type="entry name" value="Transposase_20"/>
</dbReference>
<dbReference type="GO" id="GO:0006313">
    <property type="term" value="P:DNA transposition"/>
    <property type="evidence" value="ECO:0007669"/>
    <property type="project" value="InterPro"/>
</dbReference>
<feature type="domain" description="Transposase IS116/IS110/IS902 C-terminal" evidence="1">
    <location>
        <begin position="28"/>
        <end position="99"/>
    </location>
</feature>
<organism evidence="2 3">
    <name type="scientific">Hallella bergensis DSM 17361</name>
    <dbReference type="NCBI Taxonomy" id="585502"/>
    <lineage>
        <taxon>Bacteria</taxon>
        <taxon>Pseudomonadati</taxon>
        <taxon>Bacteroidota</taxon>
        <taxon>Bacteroidia</taxon>
        <taxon>Bacteroidales</taxon>
        <taxon>Prevotellaceae</taxon>
        <taxon>Hallella</taxon>
    </lineage>
</organism>
<dbReference type="PANTHER" id="PTHR33055">
    <property type="entry name" value="TRANSPOSASE FOR INSERTION SEQUENCE ELEMENT IS1111A"/>
    <property type="match status" value="1"/>
</dbReference>
<dbReference type="EMBL" id="ACKS01000027">
    <property type="protein sequence ID" value="EFA44986.1"/>
    <property type="molecule type" value="Genomic_DNA"/>
</dbReference>
<comment type="caution">
    <text evidence="2">The sequence shown here is derived from an EMBL/GenBank/DDBJ whole genome shotgun (WGS) entry which is preliminary data.</text>
</comment>
<dbReference type="eggNOG" id="COG3547">
    <property type="taxonomic scope" value="Bacteria"/>
</dbReference>
<gene>
    <name evidence="2" type="ORF">HMPREF0645_0588</name>
</gene>
<dbReference type="Pfam" id="PF02371">
    <property type="entry name" value="Transposase_20"/>
    <property type="match status" value="1"/>
</dbReference>
<dbReference type="Proteomes" id="UP000003160">
    <property type="component" value="Unassembled WGS sequence"/>
</dbReference>
<dbReference type="HOGENOM" id="CLU_1492150_0_0_10"/>
<reference evidence="2 3" key="1">
    <citation type="submission" date="2009-10" db="EMBL/GenBank/DDBJ databases">
        <authorList>
            <person name="Qin X."/>
            <person name="Bachman B."/>
            <person name="Battles P."/>
            <person name="Bell A."/>
            <person name="Bess C."/>
            <person name="Bickham C."/>
            <person name="Chaboub L."/>
            <person name="Chen D."/>
            <person name="Coyle M."/>
            <person name="Deiros D.R."/>
            <person name="Dinh H."/>
            <person name="Forbes L."/>
            <person name="Fowler G."/>
            <person name="Francisco L."/>
            <person name="Fu Q."/>
            <person name="Gubbala S."/>
            <person name="Hale W."/>
            <person name="Han Y."/>
            <person name="Hemphill L."/>
            <person name="Highlander S.K."/>
            <person name="Hirani K."/>
            <person name="Hogues M."/>
            <person name="Jackson L."/>
            <person name="Jakkamsetti A."/>
            <person name="Javaid M."/>
            <person name="Jiang H."/>
            <person name="Korchina V."/>
            <person name="Kovar C."/>
            <person name="Lara F."/>
            <person name="Lee S."/>
            <person name="Mata R."/>
            <person name="Mathew T."/>
            <person name="Moen C."/>
            <person name="Morales K."/>
            <person name="Munidasa M."/>
            <person name="Nazareth L."/>
            <person name="Ngo R."/>
            <person name="Nguyen L."/>
            <person name="Okwuonu G."/>
            <person name="Ongeri F."/>
            <person name="Patil S."/>
            <person name="Petrosino J."/>
            <person name="Pham C."/>
            <person name="Pham P."/>
            <person name="Pu L.-L."/>
            <person name="Puazo M."/>
            <person name="Raj R."/>
            <person name="Reid J."/>
            <person name="Rouhana J."/>
            <person name="Saada N."/>
            <person name="Shang Y."/>
            <person name="Simmons D."/>
            <person name="Thornton R."/>
            <person name="Warren J."/>
            <person name="Weissenberger G."/>
            <person name="Zhang J."/>
            <person name="Zhang L."/>
            <person name="Zhou C."/>
            <person name="Zhu D."/>
            <person name="Muzny D."/>
            <person name="Worley K."/>
            <person name="Gibbs R."/>
        </authorList>
    </citation>
    <scope>NUCLEOTIDE SEQUENCE [LARGE SCALE GENOMIC DNA]</scope>
    <source>
        <strain evidence="2 3">DSM 17361</strain>
    </source>
</reference>
<dbReference type="InterPro" id="IPR047650">
    <property type="entry name" value="Transpos_IS110"/>
</dbReference>
<dbReference type="AlphaFoldDB" id="D1PUF3"/>
<evidence type="ECO:0000313" key="2">
    <source>
        <dbReference type="EMBL" id="EFA44986.1"/>
    </source>
</evidence>
<dbReference type="GO" id="GO:0003677">
    <property type="term" value="F:DNA binding"/>
    <property type="evidence" value="ECO:0007669"/>
    <property type="project" value="InterPro"/>
</dbReference>
<dbReference type="PANTHER" id="PTHR33055:SF13">
    <property type="entry name" value="TRANSPOSASE"/>
    <property type="match status" value="1"/>
</dbReference>
<protein>
    <recommendedName>
        <fullName evidence="1">Transposase IS116/IS110/IS902 C-terminal domain-containing protein</fullName>
    </recommendedName>
</protein>
<sequence length="180" mass="19863">TNKWVAKKNAISFDAEKHAFSMWGVNAMEIPGMSLGALAVLMGELGNGFTEKFTSAKSFCKWCNLVPNNKISGGKLLSSKVPKQKSRVGQVFRLCANSVKNVKTGLGVYFRRQKSKGGHLQAIVATANKIARIFYTMVVSKNHYDESKVGLDEKELLQRKIALAQRTLDRLNLKLSVSQG</sequence>
<evidence type="ECO:0000259" key="1">
    <source>
        <dbReference type="Pfam" id="PF02371"/>
    </source>
</evidence>
<dbReference type="RefSeq" id="WP_007175497.1">
    <property type="nucleotide sequence ID" value="NZ_GG704798.1"/>
</dbReference>
<dbReference type="GO" id="GO:0004803">
    <property type="term" value="F:transposase activity"/>
    <property type="evidence" value="ECO:0007669"/>
    <property type="project" value="InterPro"/>
</dbReference>
<evidence type="ECO:0000313" key="3">
    <source>
        <dbReference type="Proteomes" id="UP000003160"/>
    </source>
</evidence>
<name>D1PUF3_9BACT</name>
<proteinExistence type="predicted"/>